<keyword evidence="2" id="KW-0496">Mitochondrion</keyword>
<sequence>MCVALVAPSKFQLQMYVYICSCNQGRIILIPCGQRSCCWPLEYAGGWESIVDIYAPTLIIFFLLNMIKPTLLYIYIVYTVIIQLERGARPARPLASGPLRGPLA</sequence>
<name>A0A8K1I7Q6_9PEZI</name>
<organism evidence="2">
    <name type="scientific">Morchella brunnea</name>
    <dbReference type="NCBI Taxonomy" id="1174671"/>
    <lineage>
        <taxon>Eukaryota</taxon>
        <taxon>Fungi</taxon>
        <taxon>Dikarya</taxon>
        <taxon>Ascomycota</taxon>
        <taxon>Pezizomycotina</taxon>
        <taxon>Pezizomycetes</taxon>
        <taxon>Pezizales</taxon>
        <taxon>Morchellaceae</taxon>
        <taxon>Morchella</taxon>
    </lineage>
</organism>
<protein>
    <submittedName>
        <fullName evidence="2">Uncharacterized protein</fullName>
    </submittedName>
</protein>
<evidence type="ECO:0000256" key="1">
    <source>
        <dbReference type="SAM" id="Phobius"/>
    </source>
</evidence>
<keyword evidence="1" id="KW-1133">Transmembrane helix</keyword>
<proteinExistence type="predicted"/>
<feature type="transmembrane region" description="Helical" evidence="1">
    <location>
        <begin position="53"/>
        <end position="82"/>
    </location>
</feature>
<dbReference type="AlphaFoldDB" id="A0A8K1I7Q6"/>
<dbReference type="GeneID" id="68665364"/>
<keyword evidence="1" id="KW-0472">Membrane</keyword>
<reference evidence="2" key="1">
    <citation type="submission" date="2021-01" db="EMBL/GenBank/DDBJ databases">
        <authorList>
            <person name="Sun H.-H."/>
            <person name="Zhang S."/>
            <person name="Zhang Y.-J."/>
        </authorList>
    </citation>
    <scope>NUCLEOTIDE SEQUENCE</scope>
    <source>
        <strain evidence="2">CMM1</strain>
    </source>
</reference>
<accession>A0A8K1I7Q6</accession>
<dbReference type="EMBL" id="MW538937">
    <property type="protein sequence ID" value="UBU98411.1"/>
    <property type="molecule type" value="Genomic_DNA"/>
</dbReference>
<keyword evidence="1" id="KW-0812">Transmembrane</keyword>
<gene>
    <name evidence="2" type="primary">orf104C</name>
</gene>
<geneLocation type="mitochondrion" evidence="2"/>
<evidence type="ECO:0000313" key="2">
    <source>
        <dbReference type="EMBL" id="UBU98411.1"/>
    </source>
</evidence>
<dbReference type="RefSeq" id="YP_010218807.1">
    <property type="nucleotide sequence ID" value="NC_058917.1"/>
</dbReference>